<dbReference type="GO" id="GO:0099503">
    <property type="term" value="C:secretory vesicle"/>
    <property type="evidence" value="ECO:0007669"/>
    <property type="project" value="TreeGrafter"/>
</dbReference>
<dbReference type="PANTHER" id="PTHR45999">
    <property type="entry name" value="UNC-13-4A, ISOFORM B"/>
    <property type="match status" value="1"/>
</dbReference>
<proteinExistence type="predicted"/>
<dbReference type="AlphaFoldDB" id="A0A915DXS5"/>
<evidence type="ECO:0000313" key="3">
    <source>
        <dbReference type="WBParaSite" id="jg23863"/>
    </source>
</evidence>
<evidence type="ECO:0000256" key="1">
    <source>
        <dbReference type="ARBA" id="ARBA00022483"/>
    </source>
</evidence>
<dbReference type="PANTHER" id="PTHR45999:SF9">
    <property type="entry name" value="BAI1-ASSOCIATED PROTEIN 3"/>
    <property type="match status" value="1"/>
</dbReference>
<keyword evidence="1" id="KW-0268">Exocytosis</keyword>
<dbReference type="Proteomes" id="UP000887574">
    <property type="component" value="Unplaced"/>
</dbReference>
<reference evidence="3" key="1">
    <citation type="submission" date="2022-11" db="UniProtKB">
        <authorList>
            <consortium name="WormBaseParasite"/>
        </authorList>
    </citation>
    <scope>IDENTIFICATION</scope>
</reference>
<organism evidence="2 3">
    <name type="scientific">Ditylenchus dipsaci</name>
    <dbReference type="NCBI Taxonomy" id="166011"/>
    <lineage>
        <taxon>Eukaryota</taxon>
        <taxon>Metazoa</taxon>
        <taxon>Ecdysozoa</taxon>
        <taxon>Nematoda</taxon>
        <taxon>Chromadorea</taxon>
        <taxon>Rhabditida</taxon>
        <taxon>Tylenchina</taxon>
        <taxon>Tylenchomorpha</taxon>
        <taxon>Sphaerularioidea</taxon>
        <taxon>Anguinidae</taxon>
        <taxon>Anguininae</taxon>
        <taxon>Ditylenchus</taxon>
    </lineage>
</organism>
<dbReference type="InterPro" id="IPR052095">
    <property type="entry name" value="UNC-13_domain"/>
</dbReference>
<keyword evidence="2" id="KW-1185">Reference proteome</keyword>
<evidence type="ECO:0000313" key="2">
    <source>
        <dbReference type="Proteomes" id="UP000887574"/>
    </source>
</evidence>
<sequence>MVHFVVMDHDFLRSNDFAGEAFLDLAEVPGFGQAGVSNTLRQFNLILIHPSRRTKECVNVLDSRKEDKDAQDFVRSIAATY</sequence>
<dbReference type="SUPFAM" id="SSF49562">
    <property type="entry name" value="C2 domain (Calcium/lipid-binding domain, CaLB)"/>
    <property type="match status" value="1"/>
</dbReference>
<name>A0A915DXS5_9BILA</name>
<dbReference type="WBParaSite" id="jg23863">
    <property type="protein sequence ID" value="jg23863"/>
    <property type="gene ID" value="jg23863"/>
</dbReference>
<dbReference type="Gene3D" id="2.60.40.150">
    <property type="entry name" value="C2 domain"/>
    <property type="match status" value="1"/>
</dbReference>
<dbReference type="GO" id="GO:0006887">
    <property type="term" value="P:exocytosis"/>
    <property type="evidence" value="ECO:0007669"/>
    <property type="project" value="UniProtKB-KW"/>
</dbReference>
<accession>A0A915DXS5</accession>
<dbReference type="InterPro" id="IPR035892">
    <property type="entry name" value="C2_domain_sf"/>
</dbReference>
<protein>
    <submittedName>
        <fullName evidence="3">Uncharacterized protein</fullName>
    </submittedName>
</protein>